<dbReference type="HOGENOM" id="CLU_028808_3_0_7"/>
<evidence type="ECO:0000313" key="8">
    <source>
        <dbReference type="EMBL" id="EGJ49407.1"/>
    </source>
</evidence>
<evidence type="ECO:0000256" key="3">
    <source>
        <dbReference type="ARBA" id="ARBA00022692"/>
    </source>
</evidence>
<dbReference type="PANTHER" id="PTHR30477">
    <property type="entry name" value="ABC-TRANSPORTER METAL-BINDING PROTEIN"/>
    <property type="match status" value="1"/>
</dbReference>
<proteinExistence type="inferred from homology"/>
<comment type="subcellular location">
    <subcellularLocation>
        <location evidence="6">Cell membrane</location>
        <topology evidence="6">Multi-pass membrane protein</topology>
    </subcellularLocation>
    <subcellularLocation>
        <location evidence="1">Membrane</location>
        <topology evidence="1">Multi-pass membrane protein</topology>
    </subcellularLocation>
</comment>
<comment type="similarity">
    <text evidence="2 6">Belongs to the ABC-3 integral membrane protein family.</text>
</comment>
<keyword evidence="4 7" id="KW-1133">Transmembrane helix</keyword>
<evidence type="ECO:0000256" key="2">
    <source>
        <dbReference type="ARBA" id="ARBA00008034"/>
    </source>
</evidence>
<dbReference type="GO" id="GO:0010043">
    <property type="term" value="P:response to zinc ion"/>
    <property type="evidence" value="ECO:0007669"/>
    <property type="project" value="TreeGrafter"/>
</dbReference>
<reference evidence="8 9" key="1">
    <citation type="journal article" date="2011" name="J. Bacteriol.">
        <title>Genome sequence of the mercury-methylating and pleomorphic Desulfovibrio africanus Strain Walvis Bay.</title>
        <authorList>
            <person name="Brown S.D."/>
            <person name="Wall J.D."/>
            <person name="Kucken A.M."/>
            <person name="Gilmour C.C."/>
            <person name="Podar M."/>
            <person name="Brandt C.C."/>
            <person name="Teshima H."/>
            <person name="Detter J.C."/>
            <person name="Han C.S."/>
            <person name="Land M.L."/>
            <person name="Lucas S."/>
            <person name="Han J."/>
            <person name="Pennacchio L."/>
            <person name="Nolan M."/>
            <person name="Pitluck S."/>
            <person name="Woyke T."/>
            <person name="Goodwin L."/>
            <person name="Palumbo A.V."/>
            <person name="Elias D.A."/>
        </authorList>
    </citation>
    <scope>NUCLEOTIDE SEQUENCE [LARGE SCALE GENOMIC DNA]</scope>
    <source>
        <strain evidence="8 9">Walvis Bay</strain>
    </source>
</reference>
<feature type="transmembrane region" description="Helical" evidence="7">
    <location>
        <begin position="12"/>
        <end position="33"/>
    </location>
</feature>
<feature type="transmembrane region" description="Helical" evidence="7">
    <location>
        <begin position="90"/>
        <end position="112"/>
    </location>
</feature>
<feature type="transmembrane region" description="Helical" evidence="7">
    <location>
        <begin position="246"/>
        <end position="265"/>
    </location>
</feature>
<dbReference type="SUPFAM" id="SSF81345">
    <property type="entry name" value="ABC transporter involved in vitamin B12 uptake, BtuC"/>
    <property type="match status" value="1"/>
</dbReference>
<evidence type="ECO:0000313" key="9">
    <source>
        <dbReference type="Proteomes" id="UP000007844"/>
    </source>
</evidence>
<dbReference type="AlphaFoldDB" id="F3YX19"/>
<keyword evidence="6" id="KW-0813">Transport</keyword>
<dbReference type="STRING" id="690850.Desaf_1064"/>
<dbReference type="InterPro" id="IPR001626">
    <property type="entry name" value="ABC_TroCD"/>
</dbReference>
<evidence type="ECO:0000256" key="4">
    <source>
        <dbReference type="ARBA" id="ARBA00022989"/>
    </source>
</evidence>
<keyword evidence="3 6" id="KW-0812">Transmembrane</keyword>
<keyword evidence="5 7" id="KW-0472">Membrane</keyword>
<dbReference type="KEGG" id="daf:Desaf_1064"/>
<keyword evidence="9" id="KW-1185">Reference proteome</keyword>
<dbReference type="RefSeq" id="WP_014259220.1">
    <property type="nucleotide sequence ID" value="NC_016629.1"/>
</dbReference>
<accession>F3YX19</accession>
<evidence type="ECO:0000256" key="1">
    <source>
        <dbReference type="ARBA" id="ARBA00004141"/>
    </source>
</evidence>
<dbReference type="Gene3D" id="1.10.3470.10">
    <property type="entry name" value="ABC transporter involved in vitamin B12 uptake, BtuC"/>
    <property type="match status" value="1"/>
</dbReference>
<feature type="transmembrane region" description="Helical" evidence="7">
    <location>
        <begin position="132"/>
        <end position="150"/>
    </location>
</feature>
<name>F3YX19_DESAF</name>
<dbReference type="GO" id="GO:0043190">
    <property type="term" value="C:ATP-binding cassette (ABC) transporter complex"/>
    <property type="evidence" value="ECO:0007669"/>
    <property type="project" value="InterPro"/>
</dbReference>
<dbReference type="GO" id="GO:0055085">
    <property type="term" value="P:transmembrane transport"/>
    <property type="evidence" value="ECO:0007669"/>
    <property type="project" value="InterPro"/>
</dbReference>
<evidence type="ECO:0000256" key="6">
    <source>
        <dbReference type="RuleBase" id="RU003943"/>
    </source>
</evidence>
<evidence type="ECO:0000256" key="7">
    <source>
        <dbReference type="SAM" id="Phobius"/>
    </source>
</evidence>
<dbReference type="EMBL" id="CP003221">
    <property type="protein sequence ID" value="EGJ49407.1"/>
    <property type="molecule type" value="Genomic_DNA"/>
</dbReference>
<dbReference type="InterPro" id="IPR037294">
    <property type="entry name" value="ABC_BtuC-like"/>
</dbReference>
<organism evidence="8 9">
    <name type="scientific">Desulfocurvibacter africanus subsp. africanus str. Walvis Bay</name>
    <dbReference type="NCBI Taxonomy" id="690850"/>
    <lineage>
        <taxon>Bacteria</taxon>
        <taxon>Pseudomonadati</taxon>
        <taxon>Thermodesulfobacteriota</taxon>
        <taxon>Desulfovibrionia</taxon>
        <taxon>Desulfovibrionales</taxon>
        <taxon>Desulfovibrionaceae</taxon>
        <taxon>Desulfocurvibacter</taxon>
    </lineage>
</organism>
<protein>
    <submittedName>
        <fullName evidence="8">ABC-type transporter, integral membrane subunit</fullName>
    </submittedName>
</protein>
<feature type="transmembrane region" description="Helical" evidence="7">
    <location>
        <begin position="219"/>
        <end position="240"/>
    </location>
</feature>
<dbReference type="Proteomes" id="UP000007844">
    <property type="component" value="Chromosome"/>
</dbReference>
<sequence length="270" mass="28363">MFEALSFGFMQNALLAAALASVACGIIGALVVVNRVVFLSGGVAHAAYGGVGLAFFMGWPVLPTTLGFTLMTSGLMAAATLRRSERADTVIGVTWAAGMALGIILLDLTPGYNVELMSFLFGSILTVPHSELLLMAGLDIVVTGLVLLLYRHLLALSFDPEFARTRGVPVTVLHYLLLAMIAVSVVMIIRVVGLILVIALLTIPPYLAERKAGSLAGMMLRSVVLSLAFCLGGLALSYHFNLSSGASIIAVASLFFFLAAGRDMLASKGR</sequence>
<dbReference type="PANTHER" id="PTHR30477:SF18">
    <property type="entry name" value="METAL TRANSPORT SYSTEM MEMBRANE PROTEIN CT_417-RELATED"/>
    <property type="match status" value="1"/>
</dbReference>
<feature type="transmembrane region" description="Helical" evidence="7">
    <location>
        <begin position="53"/>
        <end position="78"/>
    </location>
</feature>
<evidence type="ECO:0000256" key="5">
    <source>
        <dbReference type="ARBA" id="ARBA00023136"/>
    </source>
</evidence>
<gene>
    <name evidence="8" type="ORF">Desaf_1064</name>
</gene>
<dbReference type="eggNOG" id="COG1108">
    <property type="taxonomic scope" value="Bacteria"/>
</dbReference>
<dbReference type="Pfam" id="PF00950">
    <property type="entry name" value="ABC-3"/>
    <property type="match status" value="1"/>
</dbReference>